<keyword evidence="1" id="KW-0175">Coiled coil</keyword>
<sequence length="376" mass="44469">MDKAINTKVSKELVNEQNERLSSKHIQTLSFLQELAEENKRLKVRVEELEAEQLQCDEYHTLTHESHERMKELQEQYLKRADEINVELTEKHNAEMVRVVGEKLDQEKYYLEEMVKMRDEIDELEKMNKSLLNKNQDLDQADEQLPVVLSKVKHYEDEIERNKEENKRLQEELDEKMGQLRDLLIFKTNHETLNHDLQEARQKNSEFQYRILRLEKEIKEAAKEKDEGELVEQLKIKLEKVLKERELKSDEVNAQSDFVKTLRAEIEQLKLALVTAQKEKELITMQHHKILSELQQLQKQFLKSNSKSTFKDFVSLKREIKNLKYENDDLKEHIMATSNVYTSLPSIKHDKSNKTSKPSSAASSKPKKSLQSVSYH</sequence>
<evidence type="ECO:0000256" key="2">
    <source>
        <dbReference type="SAM" id="MobiDB-lite"/>
    </source>
</evidence>
<feature type="compositionally biased region" description="Low complexity" evidence="2">
    <location>
        <begin position="355"/>
        <end position="364"/>
    </location>
</feature>
<comment type="caution">
    <text evidence="3">The sequence shown here is derived from an EMBL/GenBank/DDBJ whole genome shotgun (WGS) entry which is preliminary data.</text>
</comment>
<dbReference type="AlphaFoldDB" id="A0AAN8JXE9"/>
<protein>
    <submittedName>
        <fullName evidence="3">Uncharacterized protein</fullName>
    </submittedName>
</protein>
<feature type="region of interest" description="Disordered" evidence="2">
    <location>
        <begin position="343"/>
        <end position="376"/>
    </location>
</feature>
<reference evidence="3 4" key="1">
    <citation type="submission" date="2024-01" db="EMBL/GenBank/DDBJ databases">
        <title>The genome of the rayed Mediterranean limpet Patella caerulea (Linnaeus, 1758).</title>
        <authorList>
            <person name="Anh-Thu Weber A."/>
            <person name="Halstead-Nussloch G."/>
        </authorList>
    </citation>
    <scope>NUCLEOTIDE SEQUENCE [LARGE SCALE GENOMIC DNA]</scope>
    <source>
        <strain evidence="3">AATW-2023a</strain>
        <tissue evidence="3">Whole specimen</tissue>
    </source>
</reference>
<name>A0AAN8JXE9_PATCE</name>
<keyword evidence="4" id="KW-1185">Reference proteome</keyword>
<evidence type="ECO:0000313" key="4">
    <source>
        <dbReference type="Proteomes" id="UP001347796"/>
    </source>
</evidence>
<dbReference type="EMBL" id="JAZGQO010000006">
    <property type="protein sequence ID" value="KAK6185521.1"/>
    <property type="molecule type" value="Genomic_DNA"/>
</dbReference>
<organism evidence="3 4">
    <name type="scientific">Patella caerulea</name>
    <name type="common">Rayed Mediterranean limpet</name>
    <dbReference type="NCBI Taxonomy" id="87958"/>
    <lineage>
        <taxon>Eukaryota</taxon>
        <taxon>Metazoa</taxon>
        <taxon>Spiralia</taxon>
        <taxon>Lophotrochozoa</taxon>
        <taxon>Mollusca</taxon>
        <taxon>Gastropoda</taxon>
        <taxon>Patellogastropoda</taxon>
        <taxon>Patelloidea</taxon>
        <taxon>Patellidae</taxon>
        <taxon>Patella</taxon>
    </lineage>
</organism>
<dbReference type="Proteomes" id="UP001347796">
    <property type="component" value="Unassembled WGS sequence"/>
</dbReference>
<gene>
    <name evidence="3" type="ORF">SNE40_007734</name>
</gene>
<evidence type="ECO:0000313" key="3">
    <source>
        <dbReference type="EMBL" id="KAK6185521.1"/>
    </source>
</evidence>
<feature type="coiled-coil region" evidence="1">
    <location>
        <begin position="107"/>
        <end position="286"/>
    </location>
</feature>
<evidence type="ECO:0000256" key="1">
    <source>
        <dbReference type="SAM" id="Coils"/>
    </source>
</evidence>
<accession>A0AAN8JXE9</accession>
<proteinExistence type="predicted"/>